<dbReference type="AlphaFoldDB" id="A0A4Y2R0M2"/>
<evidence type="ECO:0000313" key="2">
    <source>
        <dbReference type="Proteomes" id="UP000499080"/>
    </source>
</evidence>
<reference evidence="1 2" key="1">
    <citation type="journal article" date="2019" name="Sci. Rep.">
        <title>Orb-weaving spider Araneus ventricosus genome elucidates the spidroin gene catalogue.</title>
        <authorList>
            <person name="Kono N."/>
            <person name="Nakamura H."/>
            <person name="Ohtoshi R."/>
            <person name="Moran D.A.P."/>
            <person name="Shinohara A."/>
            <person name="Yoshida Y."/>
            <person name="Fujiwara M."/>
            <person name="Mori M."/>
            <person name="Tomita M."/>
            <person name="Arakawa K."/>
        </authorList>
    </citation>
    <scope>NUCLEOTIDE SEQUENCE [LARGE SCALE GENOMIC DNA]</scope>
</reference>
<dbReference type="Proteomes" id="UP000499080">
    <property type="component" value="Unassembled WGS sequence"/>
</dbReference>
<name>A0A4Y2R0M2_ARAVE</name>
<dbReference type="EMBL" id="BGPR01141650">
    <property type="protein sequence ID" value="GBN68885.1"/>
    <property type="molecule type" value="Genomic_DNA"/>
</dbReference>
<protein>
    <submittedName>
        <fullName evidence="1">Uncharacterized protein</fullName>
    </submittedName>
</protein>
<accession>A0A4Y2R0M2</accession>
<comment type="caution">
    <text evidence="1">The sequence shown here is derived from an EMBL/GenBank/DDBJ whole genome shotgun (WGS) entry which is preliminary data.</text>
</comment>
<proteinExistence type="predicted"/>
<keyword evidence="2" id="KW-1185">Reference proteome</keyword>
<evidence type="ECO:0000313" key="1">
    <source>
        <dbReference type="EMBL" id="GBN68885.1"/>
    </source>
</evidence>
<gene>
    <name evidence="1" type="ORF">AVEN_158500_1</name>
</gene>
<organism evidence="1 2">
    <name type="scientific">Araneus ventricosus</name>
    <name type="common">Orbweaver spider</name>
    <name type="synonym">Epeira ventricosa</name>
    <dbReference type="NCBI Taxonomy" id="182803"/>
    <lineage>
        <taxon>Eukaryota</taxon>
        <taxon>Metazoa</taxon>
        <taxon>Ecdysozoa</taxon>
        <taxon>Arthropoda</taxon>
        <taxon>Chelicerata</taxon>
        <taxon>Arachnida</taxon>
        <taxon>Araneae</taxon>
        <taxon>Araneomorphae</taxon>
        <taxon>Entelegynae</taxon>
        <taxon>Araneoidea</taxon>
        <taxon>Araneidae</taxon>
        <taxon>Araneus</taxon>
    </lineage>
</organism>
<sequence>MRQWQLILLRRIQAVLQDHDSSSGGHFESRNSVERELSLIGTFAPTLRNGAECQICRARKDANRRRKVSDWMISAESFRSNADPYPFT</sequence>